<comment type="subunit">
    <text evidence="9">Component of the RZZ complex.</text>
</comment>
<keyword evidence="4 9" id="KW-0132">Cell division</keyword>
<evidence type="ECO:0000313" key="11">
    <source>
        <dbReference type="EMBL" id="VDK57821.1"/>
    </source>
</evidence>
<keyword evidence="7 9" id="KW-0131">Cell cycle</keyword>
<feature type="region of interest" description="Disordered" evidence="10">
    <location>
        <begin position="55"/>
        <end position="83"/>
    </location>
</feature>
<dbReference type="AlphaFoldDB" id="A0A0M3K7V4"/>
<evidence type="ECO:0000256" key="8">
    <source>
        <dbReference type="ARBA" id="ARBA00023328"/>
    </source>
</evidence>
<reference evidence="13" key="1">
    <citation type="submission" date="2017-02" db="UniProtKB">
        <authorList>
            <consortium name="WormBaseParasite"/>
        </authorList>
    </citation>
    <scope>IDENTIFICATION</scope>
</reference>
<dbReference type="PANTHER" id="PTHR15995:SF1">
    <property type="entry name" value="PROTEIN ZWILCH HOMOLOG"/>
    <property type="match status" value="1"/>
</dbReference>
<dbReference type="GO" id="GO:0051301">
    <property type="term" value="P:cell division"/>
    <property type="evidence" value="ECO:0007669"/>
    <property type="project" value="UniProtKB-UniRule"/>
</dbReference>
<protein>
    <recommendedName>
        <fullName evidence="9">Protein zwilch</fullName>
    </recommendedName>
</protein>
<dbReference type="PANTHER" id="PTHR15995">
    <property type="entry name" value="PROTEIN ZWILCH HOMOLOG"/>
    <property type="match status" value="1"/>
</dbReference>
<dbReference type="EMBL" id="UYRR01033105">
    <property type="protein sequence ID" value="VDK57821.1"/>
    <property type="molecule type" value="Genomic_DNA"/>
</dbReference>
<comment type="similarity">
    <text evidence="2 9">Belongs to the ZWILCH family.</text>
</comment>
<evidence type="ECO:0000256" key="2">
    <source>
        <dbReference type="ARBA" id="ARBA00009062"/>
    </source>
</evidence>
<name>A0A0M3K7V4_ANISI</name>
<dbReference type="GO" id="GO:0034501">
    <property type="term" value="P:protein localization to kinetochore"/>
    <property type="evidence" value="ECO:0007669"/>
    <property type="project" value="UniProtKB-UniRule"/>
</dbReference>
<keyword evidence="6 9" id="KW-0995">Kinetochore</keyword>
<evidence type="ECO:0000256" key="6">
    <source>
        <dbReference type="ARBA" id="ARBA00022838"/>
    </source>
</evidence>
<dbReference type="WBParaSite" id="ASIM_0001704501-mRNA-1">
    <property type="protein sequence ID" value="ASIM_0001704501-mRNA-1"/>
    <property type="gene ID" value="ASIM_0001704501"/>
</dbReference>
<evidence type="ECO:0000256" key="5">
    <source>
        <dbReference type="ARBA" id="ARBA00022776"/>
    </source>
</evidence>
<sequence length="473" mass="53641">MPTIKRSDFVANELPRLYMNKYRVRLLETSTVPIIGEMALFKEKELIVIDLPPNAKQQSKQESENEASAYGNSSTITDSSDQAGSPLKFSFITLEKLRQNDTRYDTVNFGEFDLNETAFDCNPLRSVDGRRLVNSLTVDEWPLDAESFGNVTVWIVLNASDAMKTAFLGVNRSHNLIITHNVRCFAKGDPTLENYIQPKFRFLDQFQVSNSAYCSYDLIPAEGNANTDAVTRITANVQLLANWRSKSDDDSLLVQPPYSASVSLSVSAGWLDKRMPYSEWSQELCILLALGNALRTGTMKWQPIDASVTTEKLKHSLKALLEGEMHSNNKSTIARLMKDACAGDLKLPRLEGLTPLEILLEAGLEYFQRSCIHQLIANGILQDKFIFLLLGNKAVELMIRMNDLYFLFFEKWFRILGFVVSANELETLYRISANLSSEDRVDRVFILFQALVVMCCCKQYLNLHHQQRNLLAR</sequence>
<dbReference type="GO" id="GO:0007094">
    <property type="term" value="P:mitotic spindle assembly checkpoint signaling"/>
    <property type="evidence" value="ECO:0007669"/>
    <property type="project" value="UniProtKB-UniRule"/>
</dbReference>
<evidence type="ECO:0000256" key="7">
    <source>
        <dbReference type="ARBA" id="ARBA00023306"/>
    </source>
</evidence>
<comment type="function">
    <text evidence="9">Essential component of the mitotic checkpoint, which prevents cells from prematurely exiting mitosis. Required for the assembly of the dynein-dynactin and MAD1-MAD2 complexes onto kinetochores. Its function related to the spindle assembly machinery is proposed to depend on its association in the mitotic RZZ complex.</text>
</comment>
<evidence type="ECO:0000256" key="9">
    <source>
        <dbReference type="RuleBase" id="RU369076"/>
    </source>
</evidence>
<proteinExistence type="inferred from homology"/>
<comment type="subcellular location">
    <subcellularLocation>
        <location evidence="1 9">Chromosome</location>
        <location evidence="1 9">Centromere</location>
        <location evidence="1 9">Kinetochore</location>
    </subcellularLocation>
</comment>
<dbReference type="OrthoDB" id="5556307at2759"/>
<evidence type="ECO:0000256" key="1">
    <source>
        <dbReference type="ARBA" id="ARBA00004629"/>
    </source>
</evidence>
<evidence type="ECO:0000256" key="3">
    <source>
        <dbReference type="ARBA" id="ARBA00022454"/>
    </source>
</evidence>
<dbReference type="InterPro" id="IPR018630">
    <property type="entry name" value="Zwilch"/>
</dbReference>
<feature type="compositionally biased region" description="Polar residues" evidence="10">
    <location>
        <begin position="70"/>
        <end position="83"/>
    </location>
</feature>
<dbReference type="Pfam" id="PF09817">
    <property type="entry name" value="Zwilch"/>
    <property type="match status" value="2"/>
</dbReference>
<keyword evidence="3 9" id="KW-0158">Chromosome</keyword>
<evidence type="ECO:0000256" key="10">
    <source>
        <dbReference type="SAM" id="MobiDB-lite"/>
    </source>
</evidence>
<dbReference type="GO" id="GO:1990423">
    <property type="term" value="C:RZZ complex"/>
    <property type="evidence" value="ECO:0007669"/>
    <property type="project" value="UniProtKB-UniRule"/>
</dbReference>
<evidence type="ECO:0000256" key="4">
    <source>
        <dbReference type="ARBA" id="ARBA00022618"/>
    </source>
</evidence>
<reference evidence="11 12" key="2">
    <citation type="submission" date="2018-11" db="EMBL/GenBank/DDBJ databases">
        <authorList>
            <consortium name="Pathogen Informatics"/>
        </authorList>
    </citation>
    <scope>NUCLEOTIDE SEQUENCE [LARGE SCALE GENOMIC DNA]</scope>
</reference>
<accession>A0A0M3K7V4</accession>
<dbReference type="Proteomes" id="UP000267096">
    <property type="component" value="Unassembled WGS sequence"/>
</dbReference>
<keyword evidence="12" id="KW-1185">Reference proteome</keyword>
<evidence type="ECO:0000313" key="13">
    <source>
        <dbReference type="WBParaSite" id="ASIM_0001704501-mRNA-1"/>
    </source>
</evidence>
<keyword evidence="8 9" id="KW-0137">Centromere</keyword>
<evidence type="ECO:0000313" key="12">
    <source>
        <dbReference type="Proteomes" id="UP000267096"/>
    </source>
</evidence>
<gene>
    <name evidence="11" type="ORF">ASIM_LOCUS16452</name>
</gene>
<organism evidence="13">
    <name type="scientific">Anisakis simplex</name>
    <name type="common">Herring worm</name>
    <dbReference type="NCBI Taxonomy" id="6269"/>
    <lineage>
        <taxon>Eukaryota</taxon>
        <taxon>Metazoa</taxon>
        <taxon>Ecdysozoa</taxon>
        <taxon>Nematoda</taxon>
        <taxon>Chromadorea</taxon>
        <taxon>Rhabditida</taxon>
        <taxon>Spirurina</taxon>
        <taxon>Ascaridomorpha</taxon>
        <taxon>Ascaridoidea</taxon>
        <taxon>Anisakidae</taxon>
        <taxon>Anisakis</taxon>
        <taxon>Anisakis simplex complex</taxon>
    </lineage>
</organism>
<keyword evidence="5 9" id="KW-0498">Mitosis</keyword>